<evidence type="ECO:0008006" key="3">
    <source>
        <dbReference type="Google" id="ProtNLM"/>
    </source>
</evidence>
<reference evidence="1 2" key="1">
    <citation type="submission" date="2016-04" db="EMBL/GenBank/DDBJ databases">
        <title>ATOL: Assembling a taxonomically balanced genome-scale reconstruction of the evolutionary history of the Enterobacteriaceae.</title>
        <authorList>
            <person name="Plunkett G.III."/>
            <person name="Neeno-Eckwall E.C."/>
            <person name="Glasner J.D."/>
            <person name="Perna N.T."/>
        </authorList>
    </citation>
    <scope>NUCLEOTIDE SEQUENCE [LARGE SCALE GENOMIC DNA]</scope>
    <source>
        <strain evidence="1 2">ATCC 51605</strain>
    </source>
</reference>
<evidence type="ECO:0000313" key="2">
    <source>
        <dbReference type="Proteomes" id="UP000078410"/>
    </source>
</evidence>
<comment type="caution">
    <text evidence="1">The sequence shown here is derived from an EMBL/GenBank/DDBJ whole genome shotgun (WGS) entry which is preliminary data.</text>
</comment>
<sequence>MTIDDEIKLHIANLPNPPEIIENWEPIADSLSDMFDWIGSKIDWNKTLGHVYQDLGNEKKSWTSLVSSFIHKYAHDLIFSSEGIFYINDSSLDFALKIPPNQIDTMLNLLIELVPQHHYFFDVNNQWCLVVSSEGYVDFGVSKLAS</sequence>
<dbReference type="PATRIC" id="fig|1354251.4.peg.80"/>
<dbReference type="AlphaFoldDB" id="A0A1B7IX66"/>
<gene>
    <name evidence="1" type="ORF">M975_0079</name>
</gene>
<dbReference type="EMBL" id="LXER01000003">
    <property type="protein sequence ID" value="OAT34577.1"/>
    <property type="molecule type" value="Genomic_DNA"/>
</dbReference>
<name>A0A1B7IX66_9ENTR</name>
<keyword evidence="2" id="KW-1185">Reference proteome</keyword>
<dbReference type="Proteomes" id="UP000078410">
    <property type="component" value="Unassembled WGS sequence"/>
</dbReference>
<evidence type="ECO:0000313" key="1">
    <source>
        <dbReference type="EMBL" id="OAT34577.1"/>
    </source>
</evidence>
<protein>
    <recommendedName>
        <fullName evidence="3">Type IV secretion protein Rhs</fullName>
    </recommendedName>
</protein>
<dbReference type="OrthoDB" id="8481305at2"/>
<dbReference type="RefSeq" id="WP_064556613.1">
    <property type="nucleotide sequence ID" value="NZ_LXER01000003.1"/>
</dbReference>
<accession>A0A1B7IX66</accession>
<proteinExistence type="predicted"/>
<organism evidence="1 2">
    <name type="scientific">Buttiauxella brennerae ATCC 51605</name>
    <dbReference type="NCBI Taxonomy" id="1354251"/>
    <lineage>
        <taxon>Bacteria</taxon>
        <taxon>Pseudomonadati</taxon>
        <taxon>Pseudomonadota</taxon>
        <taxon>Gammaproteobacteria</taxon>
        <taxon>Enterobacterales</taxon>
        <taxon>Enterobacteriaceae</taxon>
        <taxon>Buttiauxella</taxon>
    </lineage>
</organism>